<keyword evidence="1" id="KW-0732">Signal</keyword>
<gene>
    <name evidence="2" type="ORF">RM530_06605</name>
</gene>
<proteinExistence type="predicted"/>
<evidence type="ECO:0000256" key="1">
    <source>
        <dbReference type="SAM" id="SignalP"/>
    </source>
</evidence>
<feature type="chain" id="PRO_5047494303" evidence="1">
    <location>
        <begin position="43"/>
        <end position="633"/>
    </location>
</feature>
<sequence>MGQAVESLAGNLSKRLARAFAYFRLRALMAPPLLLGCALAHAVSPTAELDVARAAAIQQALQVDAEAWHAERPGAASAATTLYVGIADTELLLRKVEVRIDEAPARIHDFSLDQSRALRRGGLFALMVHDADAAPHRIRARFVSRTMDVRGKPIFAQLDETLDFPAGRNALVLEQQPAGTFGGPRLSWVRSAVPAGLPGGSDPRLLAVDVDFAAADYVSAASRLLRAEALAGAGAAPMPEFSQRLDASLRGLGVKPGSASDGAAISVDYSRFNTAVEAINAGQAATGIAILQSMGSTKLADSDSAALALRDRANLLLGAQSLASGDGMAAIEAYKRVRSPGPYSTAALLGLGWAYLQPAGSGGDAAEAADVPGSGAMPWLGGRDPQLAALRREQPFRYYTSTASARRADDLNRALVPWAELVGRDPLDPAVQEGMLAVPYAMDHLGSRQQAVQRYERAIELLELSYRRLGAAVDDVAHGGLAATVRGFDAGPSRGWAWWLVELPDAHWWLQSDDEASPMFYVAYLLESEPVRDAIRKLRSLDDLDRLLAARAASLRESEQASGALPARIDATRARLRVVGERQAREMEALASAQLQELRKQTERYLVEAHFALARLYDRPPVDLAMSTPRVQR</sequence>
<evidence type="ECO:0000313" key="2">
    <source>
        <dbReference type="EMBL" id="MDT0497036.1"/>
    </source>
</evidence>
<dbReference type="Proteomes" id="UP001254608">
    <property type="component" value="Unassembled WGS sequence"/>
</dbReference>
<feature type="signal peptide" evidence="1">
    <location>
        <begin position="1"/>
        <end position="42"/>
    </location>
</feature>
<organism evidence="2 3">
    <name type="scientific">Banduia mediterranea</name>
    <dbReference type="NCBI Taxonomy" id="3075609"/>
    <lineage>
        <taxon>Bacteria</taxon>
        <taxon>Pseudomonadati</taxon>
        <taxon>Pseudomonadota</taxon>
        <taxon>Gammaproteobacteria</taxon>
        <taxon>Nevskiales</taxon>
        <taxon>Algiphilaceae</taxon>
        <taxon>Banduia</taxon>
    </lineage>
</organism>
<dbReference type="EMBL" id="JAVRIC010000007">
    <property type="protein sequence ID" value="MDT0497036.1"/>
    <property type="molecule type" value="Genomic_DNA"/>
</dbReference>
<protein>
    <submittedName>
        <fullName evidence="2">Uncharacterized protein</fullName>
    </submittedName>
</protein>
<dbReference type="RefSeq" id="WP_311364430.1">
    <property type="nucleotide sequence ID" value="NZ_JAVRIC010000007.1"/>
</dbReference>
<keyword evidence="3" id="KW-1185">Reference proteome</keyword>
<reference evidence="2 3" key="1">
    <citation type="submission" date="2023-09" db="EMBL/GenBank/DDBJ databases">
        <authorList>
            <person name="Rey-Velasco X."/>
        </authorList>
    </citation>
    <scope>NUCLEOTIDE SEQUENCE [LARGE SCALE GENOMIC DNA]</scope>
    <source>
        <strain evidence="2 3">W345</strain>
    </source>
</reference>
<accession>A0ABU2WGN4</accession>
<comment type="caution">
    <text evidence="2">The sequence shown here is derived from an EMBL/GenBank/DDBJ whole genome shotgun (WGS) entry which is preliminary data.</text>
</comment>
<name>A0ABU2WGN4_9GAMM</name>
<evidence type="ECO:0000313" key="3">
    <source>
        <dbReference type="Proteomes" id="UP001254608"/>
    </source>
</evidence>